<gene>
    <name evidence="2" type="ORF">HOLleu_22355</name>
</gene>
<evidence type="ECO:0000313" key="2">
    <source>
        <dbReference type="EMBL" id="KAJ8035207.1"/>
    </source>
</evidence>
<feature type="domain" description="Ig-like" evidence="1">
    <location>
        <begin position="1"/>
        <end position="77"/>
    </location>
</feature>
<dbReference type="InterPro" id="IPR036179">
    <property type="entry name" value="Ig-like_dom_sf"/>
</dbReference>
<sequence length="98" mass="11584">MGLLGDSISLECWLDPYIREVTWQQGSREIFIHQNLQDTTIRTENSIRWFSEIDINQLRSTLVIKHVQYNDSGSYSCKQHFERVIIKISTYVLHVQGR</sequence>
<dbReference type="Proteomes" id="UP001152320">
    <property type="component" value="Chromosome 10"/>
</dbReference>
<dbReference type="Gene3D" id="2.60.40.10">
    <property type="entry name" value="Immunoglobulins"/>
    <property type="match status" value="1"/>
</dbReference>
<reference evidence="2" key="1">
    <citation type="submission" date="2021-10" db="EMBL/GenBank/DDBJ databases">
        <title>Tropical sea cucumber genome reveals ecological adaptation and Cuvierian tubules defense mechanism.</title>
        <authorList>
            <person name="Chen T."/>
        </authorList>
    </citation>
    <scope>NUCLEOTIDE SEQUENCE</scope>
    <source>
        <strain evidence="2">Nanhai2018</strain>
        <tissue evidence="2">Muscle</tissue>
    </source>
</reference>
<dbReference type="AlphaFoldDB" id="A0A9Q1BYG8"/>
<dbReference type="OrthoDB" id="6419989at2759"/>
<dbReference type="InterPro" id="IPR013783">
    <property type="entry name" value="Ig-like_fold"/>
</dbReference>
<dbReference type="Pfam" id="PF07686">
    <property type="entry name" value="V-set"/>
    <property type="match status" value="1"/>
</dbReference>
<protein>
    <recommendedName>
        <fullName evidence="1">Ig-like domain-containing protein</fullName>
    </recommendedName>
</protein>
<keyword evidence="3" id="KW-1185">Reference proteome</keyword>
<evidence type="ECO:0000313" key="3">
    <source>
        <dbReference type="Proteomes" id="UP001152320"/>
    </source>
</evidence>
<dbReference type="InterPro" id="IPR007110">
    <property type="entry name" value="Ig-like_dom"/>
</dbReference>
<dbReference type="InterPro" id="IPR003599">
    <property type="entry name" value="Ig_sub"/>
</dbReference>
<dbReference type="SUPFAM" id="SSF48726">
    <property type="entry name" value="Immunoglobulin"/>
    <property type="match status" value="1"/>
</dbReference>
<dbReference type="EMBL" id="JAIZAY010000010">
    <property type="protein sequence ID" value="KAJ8035207.1"/>
    <property type="molecule type" value="Genomic_DNA"/>
</dbReference>
<organism evidence="2 3">
    <name type="scientific">Holothuria leucospilota</name>
    <name type="common">Black long sea cucumber</name>
    <name type="synonym">Mertensiothuria leucospilota</name>
    <dbReference type="NCBI Taxonomy" id="206669"/>
    <lineage>
        <taxon>Eukaryota</taxon>
        <taxon>Metazoa</taxon>
        <taxon>Echinodermata</taxon>
        <taxon>Eleutherozoa</taxon>
        <taxon>Echinozoa</taxon>
        <taxon>Holothuroidea</taxon>
        <taxon>Aspidochirotacea</taxon>
        <taxon>Aspidochirotida</taxon>
        <taxon>Holothuriidae</taxon>
        <taxon>Holothuria</taxon>
    </lineage>
</organism>
<dbReference type="PROSITE" id="PS50835">
    <property type="entry name" value="IG_LIKE"/>
    <property type="match status" value="1"/>
</dbReference>
<evidence type="ECO:0000259" key="1">
    <source>
        <dbReference type="PROSITE" id="PS50835"/>
    </source>
</evidence>
<name>A0A9Q1BYG8_HOLLE</name>
<comment type="caution">
    <text evidence="2">The sequence shown here is derived from an EMBL/GenBank/DDBJ whole genome shotgun (WGS) entry which is preliminary data.</text>
</comment>
<dbReference type="InterPro" id="IPR013106">
    <property type="entry name" value="Ig_V-set"/>
</dbReference>
<dbReference type="SMART" id="SM00409">
    <property type="entry name" value="IG"/>
    <property type="match status" value="1"/>
</dbReference>
<proteinExistence type="predicted"/>
<accession>A0A9Q1BYG8</accession>